<keyword evidence="2" id="KW-1185">Reference proteome</keyword>
<dbReference type="OrthoDB" id="10580017at2759"/>
<name>F4R522_MELLP</name>
<dbReference type="Proteomes" id="UP000001072">
    <property type="component" value="Unassembled WGS sequence"/>
</dbReference>
<dbReference type="HOGENOM" id="CLU_1230170_0_0_1"/>
<proteinExistence type="predicted"/>
<dbReference type="KEGG" id="mlr:MELLADRAFT_89131"/>
<gene>
    <name evidence="1" type="ORF">MELLADRAFT_89131</name>
</gene>
<evidence type="ECO:0000313" key="2">
    <source>
        <dbReference type="Proteomes" id="UP000001072"/>
    </source>
</evidence>
<accession>F4R522</accession>
<reference evidence="2" key="1">
    <citation type="journal article" date="2011" name="Proc. Natl. Acad. Sci. U.S.A.">
        <title>Obligate biotrophy features unraveled by the genomic analysis of rust fungi.</title>
        <authorList>
            <person name="Duplessis S."/>
            <person name="Cuomo C.A."/>
            <person name="Lin Y.-C."/>
            <person name="Aerts A."/>
            <person name="Tisserant E."/>
            <person name="Veneault-Fourrey C."/>
            <person name="Joly D.L."/>
            <person name="Hacquard S."/>
            <person name="Amselem J."/>
            <person name="Cantarel B.L."/>
            <person name="Chiu R."/>
            <person name="Coutinho P.M."/>
            <person name="Feau N."/>
            <person name="Field M."/>
            <person name="Frey P."/>
            <person name="Gelhaye E."/>
            <person name="Goldberg J."/>
            <person name="Grabherr M.G."/>
            <person name="Kodira C.D."/>
            <person name="Kohler A."/>
            <person name="Kuees U."/>
            <person name="Lindquist E.A."/>
            <person name="Lucas S.M."/>
            <person name="Mago R."/>
            <person name="Mauceli E."/>
            <person name="Morin E."/>
            <person name="Murat C."/>
            <person name="Pangilinan J.L."/>
            <person name="Park R."/>
            <person name="Pearson M."/>
            <person name="Quesneville H."/>
            <person name="Rouhier N."/>
            <person name="Sakthikumar S."/>
            <person name="Salamov A.A."/>
            <person name="Schmutz J."/>
            <person name="Selles B."/>
            <person name="Shapiro H."/>
            <person name="Tanguay P."/>
            <person name="Tuskan G.A."/>
            <person name="Henrissat B."/>
            <person name="Van de Peer Y."/>
            <person name="Rouze P."/>
            <person name="Ellis J.G."/>
            <person name="Dodds P.N."/>
            <person name="Schein J.E."/>
            <person name="Zhong S."/>
            <person name="Hamelin R.C."/>
            <person name="Grigoriev I.V."/>
            <person name="Szabo L.J."/>
            <person name="Martin F."/>
        </authorList>
    </citation>
    <scope>NUCLEOTIDE SEQUENCE [LARGE SCALE GENOMIC DNA]</scope>
    <source>
        <strain evidence="2">98AG31 / pathotype 3-4-7</strain>
    </source>
</reference>
<dbReference type="RefSeq" id="XP_007404723.1">
    <property type="nucleotide sequence ID" value="XM_007404661.1"/>
</dbReference>
<evidence type="ECO:0000313" key="1">
    <source>
        <dbReference type="EMBL" id="EGG12348.1"/>
    </source>
</evidence>
<dbReference type="AlphaFoldDB" id="F4R522"/>
<protein>
    <submittedName>
        <fullName evidence="1">Uncharacterized protein</fullName>
    </submittedName>
</protein>
<dbReference type="VEuPathDB" id="FungiDB:MELLADRAFT_89131"/>
<sequence length="225" mass="25865">MELTFKALILWSEELAKGTQGITIDDPPVKIYPDDFIWIDIILKDVGGKRSLGQTPSGDISPVSNTTPVGNTAPMSAIKRAKVHEELKFRIGSYEEMQGHSINIDYKLVRRLSYDLPIEKYFKYCDLDEAGIEKDVNILATHGIISFRRFLFPEVLDAKTIASWGIKWDTAIELMTRSREYYTYLVAIEEERIERRRIYDDDMEFLRQSELRVPPLNKGKGKAQG</sequence>
<dbReference type="EMBL" id="GL883091">
    <property type="protein sequence ID" value="EGG12348.1"/>
    <property type="molecule type" value="Genomic_DNA"/>
</dbReference>
<dbReference type="GeneID" id="18935092"/>
<dbReference type="InParanoid" id="F4R522"/>
<organism evidence="2">
    <name type="scientific">Melampsora larici-populina (strain 98AG31 / pathotype 3-4-7)</name>
    <name type="common">Poplar leaf rust fungus</name>
    <dbReference type="NCBI Taxonomy" id="747676"/>
    <lineage>
        <taxon>Eukaryota</taxon>
        <taxon>Fungi</taxon>
        <taxon>Dikarya</taxon>
        <taxon>Basidiomycota</taxon>
        <taxon>Pucciniomycotina</taxon>
        <taxon>Pucciniomycetes</taxon>
        <taxon>Pucciniales</taxon>
        <taxon>Melampsoraceae</taxon>
        <taxon>Melampsora</taxon>
    </lineage>
</organism>